<dbReference type="PANTHER" id="PTHR46481">
    <property type="entry name" value="ZINC FINGER BED DOMAIN-CONTAINING PROTEIN 4"/>
    <property type="match status" value="1"/>
</dbReference>
<keyword evidence="5" id="KW-0539">Nucleus</keyword>
<proteinExistence type="predicted"/>
<dbReference type="GO" id="GO:0008270">
    <property type="term" value="F:zinc ion binding"/>
    <property type="evidence" value="ECO:0007669"/>
    <property type="project" value="UniProtKB-KW"/>
</dbReference>
<dbReference type="AlphaFoldDB" id="A0A815NMG7"/>
<keyword evidence="2" id="KW-0479">Metal-binding</keyword>
<evidence type="ECO:0000313" key="8">
    <source>
        <dbReference type="EMBL" id="CAF1439939.1"/>
    </source>
</evidence>
<dbReference type="Proteomes" id="UP000663860">
    <property type="component" value="Unassembled WGS sequence"/>
</dbReference>
<evidence type="ECO:0000256" key="3">
    <source>
        <dbReference type="ARBA" id="ARBA00022771"/>
    </source>
</evidence>
<evidence type="ECO:0000313" key="9">
    <source>
        <dbReference type="Proteomes" id="UP000663860"/>
    </source>
</evidence>
<name>A0A815NMG7_9BILA</name>
<gene>
    <name evidence="8" type="ORF">IZO911_LOCUS41741</name>
</gene>
<evidence type="ECO:0000256" key="1">
    <source>
        <dbReference type="ARBA" id="ARBA00004123"/>
    </source>
</evidence>
<dbReference type="InterPro" id="IPR012337">
    <property type="entry name" value="RNaseH-like_sf"/>
</dbReference>
<organism evidence="8 9">
    <name type="scientific">Adineta steineri</name>
    <dbReference type="NCBI Taxonomy" id="433720"/>
    <lineage>
        <taxon>Eukaryota</taxon>
        <taxon>Metazoa</taxon>
        <taxon>Spiralia</taxon>
        <taxon>Gnathifera</taxon>
        <taxon>Rotifera</taxon>
        <taxon>Eurotatoria</taxon>
        <taxon>Bdelloidea</taxon>
        <taxon>Adinetida</taxon>
        <taxon>Adinetidae</taxon>
        <taxon>Adineta</taxon>
    </lineage>
</organism>
<evidence type="ECO:0000256" key="2">
    <source>
        <dbReference type="ARBA" id="ARBA00022723"/>
    </source>
</evidence>
<dbReference type="Pfam" id="PF05699">
    <property type="entry name" value="Dimer_Tnp_hAT"/>
    <property type="match status" value="1"/>
</dbReference>
<accession>A0A815NMG7</accession>
<dbReference type="InterPro" id="IPR008906">
    <property type="entry name" value="HATC_C_dom"/>
</dbReference>
<dbReference type="GO" id="GO:0046983">
    <property type="term" value="F:protein dimerization activity"/>
    <property type="evidence" value="ECO:0007669"/>
    <property type="project" value="InterPro"/>
</dbReference>
<reference evidence="8" key="1">
    <citation type="submission" date="2021-02" db="EMBL/GenBank/DDBJ databases">
        <authorList>
            <person name="Nowell W R."/>
        </authorList>
    </citation>
    <scope>NUCLEOTIDE SEQUENCE</scope>
</reference>
<evidence type="ECO:0000256" key="6">
    <source>
        <dbReference type="SAM" id="MobiDB-lite"/>
    </source>
</evidence>
<dbReference type="GO" id="GO:0005634">
    <property type="term" value="C:nucleus"/>
    <property type="evidence" value="ECO:0007669"/>
    <property type="project" value="UniProtKB-SubCell"/>
</dbReference>
<keyword evidence="3" id="KW-0863">Zinc-finger</keyword>
<feature type="compositionally biased region" description="Polar residues" evidence="6">
    <location>
        <begin position="68"/>
        <end position="78"/>
    </location>
</feature>
<evidence type="ECO:0000259" key="7">
    <source>
        <dbReference type="Pfam" id="PF05699"/>
    </source>
</evidence>
<comment type="caution">
    <text evidence="8">The sequence shown here is derived from an EMBL/GenBank/DDBJ whole genome shotgun (WGS) entry which is preliminary data.</text>
</comment>
<dbReference type="EMBL" id="CAJNOE010001642">
    <property type="protein sequence ID" value="CAF1439939.1"/>
    <property type="molecule type" value="Genomic_DNA"/>
</dbReference>
<dbReference type="PANTHER" id="PTHR46481:SF10">
    <property type="entry name" value="ZINC FINGER BED DOMAIN-CONTAINING PROTEIN 39"/>
    <property type="match status" value="1"/>
</dbReference>
<evidence type="ECO:0000256" key="5">
    <source>
        <dbReference type="ARBA" id="ARBA00023242"/>
    </source>
</evidence>
<comment type="subcellular location">
    <subcellularLocation>
        <location evidence="1">Nucleus</location>
    </subcellularLocation>
</comment>
<feature type="domain" description="HAT C-terminal dimerisation" evidence="7">
    <location>
        <begin position="787"/>
        <end position="847"/>
    </location>
</feature>
<keyword evidence="4" id="KW-0862">Zinc</keyword>
<feature type="region of interest" description="Disordered" evidence="6">
    <location>
        <begin position="21"/>
        <end position="95"/>
    </location>
</feature>
<feature type="compositionally biased region" description="Polar residues" evidence="6">
    <location>
        <begin position="21"/>
        <end position="37"/>
    </location>
</feature>
<dbReference type="InterPro" id="IPR052035">
    <property type="entry name" value="ZnF_BED_domain_contain"/>
</dbReference>
<dbReference type="SUPFAM" id="SSF53098">
    <property type="entry name" value="Ribonuclease H-like"/>
    <property type="match status" value="1"/>
</dbReference>
<feature type="region of interest" description="Disordered" evidence="6">
    <location>
        <begin position="409"/>
        <end position="479"/>
    </location>
</feature>
<feature type="compositionally biased region" description="Acidic residues" evidence="6">
    <location>
        <begin position="415"/>
        <end position="454"/>
    </location>
</feature>
<protein>
    <recommendedName>
        <fullName evidence="7">HAT C-terminal dimerisation domain-containing protein</fullName>
    </recommendedName>
</protein>
<evidence type="ECO:0000256" key="4">
    <source>
        <dbReference type="ARBA" id="ARBA00022833"/>
    </source>
</evidence>
<feature type="region of interest" description="Disordered" evidence="6">
    <location>
        <begin position="117"/>
        <end position="143"/>
    </location>
</feature>
<sequence length="859" mass="97449">MYVSDDEAIPISSENISQLSLVSTSPNTASSSTLSEQNPRRSIRIASKSPRTSSRATNVLGIHRTISDGVSNSHSPKLSNKRRSAAGGVHGDNSQVQSQFIIDNDNNIRHDNNYATNLRTSLPSDQSDDESTPNNTTSGKAKQATLATRKEILSYFQRHPDGYKCNECKKVYRASKFSDTNLRKHLASNLHNIPNVLYKSQIDNLTTSTLRTSTIPIEKKKELHTAAINAIIQDGLPFDTFQKSGMSQFLSRAVPGYRGPHRKTVRNRIAALYSNYTIKLKNLFPKLGLVALTSDLWKSPRRTHFISLTAHVFNEKYENIPIILGCRRIIGPHTAATIEKYLNYELHRYGIKRSQIVSITTDSGSNMKKVTSSLNFGDPIRCMAHSLNTVIKKGLCLWVEPKQDAQSFQSNFNVEEWEDIEEDDENDDDDDTMNIIEDPDDVASDLLSEEENENENEKENNSISDDDDDDNNVDGVDIIDNGSVSDTDIDYQLNSLNLNDYSSSSIDHFKLLNDIFQLMKKTRLLVKYIRNHTSINDYVNKYTSSSDPENKMYTLVADMSIRWNSTFLLLARLLLNKDAIRNIFTHPNNIYGLTEKQKKKLKEFTINQHEWELLNVIKNILSPFLATTSILCGQHYPTMSASYYVYCDLLFFLEPKVDDDSITIAIKQSVRFWFHTHCNQKLPSNQMDIMKVAAFLNPAVYNELDDNHRKSAKKVIFRKLNNTSVQQTTSTSSTSHTTTNNLNPFQKLSMACGRILPTSVTTKKSMTVDEEISTYVKLAKGMDNFQEFWMANAEQLPRLASLVRRVEVIPATSVPSEALFSVASFIQRKQRSSLSSQTLRYLLVLKNKHLIDKLEQDYL</sequence>